<dbReference type="AlphaFoldDB" id="A0A1V2ZZK2"/>
<dbReference type="STRING" id="252474.B1A74_05390"/>
<keyword evidence="4" id="KW-0949">S-adenosyl-L-methionine</keyword>
<dbReference type="GO" id="GO:0008168">
    <property type="term" value="F:methyltransferase activity"/>
    <property type="evidence" value="ECO:0007669"/>
    <property type="project" value="UniProtKB-KW"/>
</dbReference>
<dbReference type="InterPro" id="IPR050723">
    <property type="entry name" value="CFA/CMAS"/>
</dbReference>
<keyword evidence="8" id="KW-1185">Reference proteome</keyword>
<evidence type="ECO:0000256" key="4">
    <source>
        <dbReference type="ARBA" id="ARBA00022691"/>
    </source>
</evidence>
<dbReference type="InterPro" id="IPR003333">
    <property type="entry name" value="CMAS"/>
</dbReference>
<evidence type="ECO:0000256" key="5">
    <source>
        <dbReference type="ARBA" id="ARBA00023098"/>
    </source>
</evidence>
<accession>A0A1V2ZZK2</accession>
<dbReference type="PANTHER" id="PTHR43667:SF2">
    <property type="entry name" value="FATTY ACID C-METHYL TRANSFERASE"/>
    <property type="match status" value="1"/>
</dbReference>
<reference evidence="7 8" key="1">
    <citation type="submission" date="2017-02" db="EMBL/GenBank/DDBJ databases">
        <title>Genomic diversity within the haloalkaliphilic genus Thioalkalivibrio.</title>
        <authorList>
            <person name="Ahn A.-C."/>
            <person name="Meier-Kolthoff J."/>
            <person name="Overmars L."/>
            <person name="Richter M."/>
            <person name="Woyke T."/>
            <person name="Sorokin D.Y."/>
            <person name="Muyzer G."/>
        </authorList>
    </citation>
    <scope>NUCLEOTIDE SEQUENCE [LARGE SCALE GENOMIC DNA]</scope>
    <source>
        <strain evidence="7 8">HL17</strain>
    </source>
</reference>
<evidence type="ECO:0000256" key="1">
    <source>
        <dbReference type="ARBA" id="ARBA00010815"/>
    </source>
</evidence>
<dbReference type="CDD" id="cd02440">
    <property type="entry name" value="AdoMet_MTases"/>
    <property type="match status" value="1"/>
</dbReference>
<dbReference type="PIRSF" id="PIRSF003085">
    <property type="entry name" value="CMAS"/>
    <property type="match status" value="1"/>
</dbReference>
<dbReference type="Gene3D" id="3.40.50.150">
    <property type="entry name" value="Vaccinia Virus protein VP39"/>
    <property type="match status" value="1"/>
</dbReference>
<comment type="similarity">
    <text evidence="1">Belongs to the CFA/CMAS family.</text>
</comment>
<gene>
    <name evidence="7" type="ORF">B1A74_05390</name>
</gene>
<dbReference type="Proteomes" id="UP000189177">
    <property type="component" value="Unassembled WGS sequence"/>
</dbReference>
<sequence>MELQRSERLPAMSRSAASRALDLLARRIHGLDHGHLTLIGPHGERREIAGQGPGSEAVWHLRRPWATLVRLARHGDIGFAEGFINGEWTTPDLHALLRLAMENEHRLGHVYQRPAWQRGVDALRHWLRRNSRRGSRANIRFHYDLGNDFYRLWLDRGMGYSAALFCRSDESLERAQEQKYERLLTRLAPEPGAHILEIGCGWGGFAEFAARRGYRVTGVTLSDEQLEYARERIRQAGLADRVDLRLQDYRELNETFDHVVSIEMFEAVGERWWSTWFEQVHRCLRPGGRAAVQVITIEEAAFEYYRHNADFIQLYVFPGGMLPTPARFGDAAAAAGLQVTERAFFGADYARTLMHWYREVMRTRGAIEALGYSPAFLRMWRYYLAYCEIGFSSARVDLMQTVMERPERGLPHGQETRV</sequence>
<organism evidence="7 8">
    <name type="scientific">Thioalkalivibrio halophilus</name>
    <dbReference type="NCBI Taxonomy" id="252474"/>
    <lineage>
        <taxon>Bacteria</taxon>
        <taxon>Pseudomonadati</taxon>
        <taxon>Pseudomonadota</taxon>
        <taxon>Gammaproteobacteria</taxon>
        <taxon>Chromatiales</taxon>
        <taxon>Ectothiorhodospiraceae</taxon>
        <taxon>Thioalkalivibrio</taxon>
    </lineage>
</organism>
<dbReference type="SUPFAM" id="SSF53335">
    <property type="entry name" value="S-adenosyl-L-methionine-dependent methyltransferases"/>
    <property type="match status" value="1"/>
</dbReference>
<keyword evidence="5" id="KW-0443">Lipid metabolism</keyword>
<dbReference type="EMBL" id="MUZR01000014">
    <property type="protein sequence ID" value="OOC10534.1"/>
    <property type="molecule type" value="Genomic_DNA"/>
</dbReference>
<proteinExistence type="inferred from homology"/>
<dbReference type="RefSeq" id="WP_077243998.1">
    <property type="nucleotide sequence ID" value="NZ_MUZR01000014.1"/>
</dbReference>
<comment type="caution">
    <text evidence="7">The sequence shown here is derived from an EMBL/GenBank/DDBJ whole genome shotgun (WGS) entry which is preliminary data.</text>
</comment>
<keyword evidence="3 7" id="KW-0808">Transferase</keyword>
<dbReference type="PANTHER" id="PTHR43667">
    <property type="entry name" value="CYCLOPROPANE-FATTY-ACYL-PHOSPHOLIPID SYNTHASE"/>
    <property type="match status" value="1"/>
</dbReference>
<dbReference type="OrthoDB" id="9782855at2"/>
<protein>
    <submittedName>
        <fullName evidence="7">SAM-dependent methyltransferase</fullName>
    </submittedName>
</protein>
<feature type="active site" evidence="6">
    <location>
        <position position="387"/>
    </location>
</feature>
<evidence type="ECO:0000313" key="8">
    <source>
        <dbReference type="Proteomes" id="UP000189177"/>
    </source>
</evidence>
<evidence type="ECO:0000313" key="7">
    <source>
        <dbReference type="EMBL" id="OOC10534.1"/>
    </source>
</evidence>
<evidence type="ECO:0000256" key="6">
    <source>
        <dbReference type="PIRSR" id="PIRSR003085-1"/>
    </source>
</evidence>
<dbReference type="Pfam" id="PF02353">
    <property type="entry name" value="CMAS"/>
    <property type="match status" value="1"/>
</dbReference>
<dbReference type="InterPro" id="IPR029063">
    <property type="entry name" value="SAM-dependent_MTases_sf"/>
</dbReference>
<evidence type="ECO:0000256" key="2">
    <source>
        <dbReference type="ARBA" id="ARBA00022603"/>
    </source>
</evidence>
<evidence type="ECO:0000256" key="3">
    <source>
        <dbReference type="ARBA" id="ARBA00022679"/>
    </source>
</evidence>
<dbReference type="GO" id="GO:0008610">
    <property type="term" value="P:lipid biosynthetic process"/>
    <property type="evidence" value="ECO:0007669"/>
    <property type="project" value="InterPro"/>
</dbReference>
<keyword evidence="2 7" id="KW-0489">Methyltransferase</keyword>
<name>A0A1V2ZZK2_9GAMM</name>
<dbReference type="GO" id="GO:0032259">
    <property type="term" value="P:methylation"/>
    <property type="evidence" value="ECO:0007669"/>
    <property type="project" value="UniProtKB-KW"/>
</dbReference>